<dbReference type="EMBL" id="OW150024">
    <property type="protein sequence ID" value="CAH2032322.1"/>
    <property type="molecule type" value="Genomic_DNA"/>
</dbReference>
<sequence>MMLRMKESGVILITSIFFGQILNLFFAPSQSSVLFYRYKITLYPVYST</sequence>
<evidence type="ECO:0000313" key="1">
    <source>
        <dbReference type="EMBL" id="CAH2032322.1"/>
    </source>
</evidence>
<protein>
    <submittedName>
        <fullName evidence="1">Uncharacterized protein</fullName>
    </submittedName>
</protein>
<keyword evidence="2" id="KW-1185">Reference proteome</keyword>
<proteinExistence type="predicted"/>
<accession>A0ABN8HMP9</accession>
<gene>
    <name evidence="1" type="ORF">GEAMG1_2486</name>
</gene>
<name>A0ABN8HMP9_9BACT</name>
<evidence type="ECO:0000313" key="2">
    <source>
        <dbReference type="Proteomes" id="UP001295463"/>
    </source>
</evidence>
<dbReference type="Proteomes" id="UP001295463">
    <property type="component" value="Chromosome"/>
</dbReference>
<reference evidence="1 2" key="1">
    <citation type="submission" date="2022-03" db="EMBL/GenBank/DDBJ databases">
        <authorList>
            <person name="Koch H."/>
        </authorList>
    </citation>
    <scope>NUCLEOTIDE SEQUENCE [LARGE SCALE GENOMIC DNA]</scope>
    <source>
        <strain evidence="1 2">G1</strain>
    </source>
</reference>
<organism evidence="1 2">
    <name type="scientific">Trichlorobacter ammonificans</name>
    <dbReference type="NCBI Taxonomy" id="2916410"/>
    <lineage>
        <taxon>Bacteria</taxon>
        <taxon>Pseudomonadati</taxon>
        <taxon>Thermodesulfobacteriota</taxon>
        <taxon>Desulfuromonadia</taxon>
        <taxon>Geobacterales</taxon>
        <taxon>Geobacteraceae</taxon>
        <taxon>Trichlorobacter</taxon>
    </lineage>
</organism>